<accession>A0ACC1PC53</accession>
<keyword evidence="2" id="KW-1185">Reference proteome</keyword>
<evidence type="ECO:0000313" key="2">
    <source>
        <dbReference type="Proteomes" id="UP001143856"/>
    </source>
</evidence>
<sequence>MASEAQYGLAFRILGCLPIGRIVARRSDLPQVVMATQDGSRWESMTWKRCLETSGPDGRSIPAKGAGGETSSICMPGELTDRGRETSLAFGKSLRQRYVDQLSLLPKHLSDAEILYVRTTEVPRVIESVQQVLHGLYPWSCARLAELTRAFSRAAAEKWNGSDEMRYLSEKLGKWMPGNKAVAVDSRPSLSAIMDTINATLAHGPDTRLPDEFYDERVRRVIDRIVVDEMFHGYSLSRELRMLGAGQLVGDMVLKMVDQVEWNRRYNMLRDPTLRSRAPPRLSLLGCHDRTIGIVLASLGCLDSNEKWPPFTSHIIFELFRKRRTPSLSMKEGEQQRLQRDATTSLTPITDQGSTGEPRGIGRRPVKKLTTEEVHELDEYFVRVRYNDRIMTIPGCRAEGKHFNGDASLCSLVTWNDREIGSPFTFKSLFQDTVIRELRAVVRNSSEVLKRSSLMLDRENDPLDIRNLKCVIVGSDKETMVESGQYYYVIRVAAVNNMEGWSDYKRKGVAVLPTDYILDLGRSDRKKIRIL</sequence>
<organism evidence="1 2">
    <name type="scientific">Xylaria curta</name>
    <dbReference type="NCBI Taxonomy" id="42375"/>
    <lineage>
        <taxon>Eukaryota</taxon>
        <taxon>Fungi</taxon>
        <taxon>Dikarya</taxon>
        <taxon>Ascomycota</taxon>
        <taxon>Pezizomycotina</taxon>
        <taxon>Sordariomycetes</taxon>
        <taxon>Xylariomycetidae</taxon>
        <taxon>Xylariales</taxon>
        <taxon>Xylariaceae</taxon>
        <taxon>Xylaria</taxon>
    </lineage>
</organism>
<name>A0ACC1PC53_9PEZI</name>
<dbReference type="EMBL" id="JAPDGR010000545">
    <property type="protein sequence ID" value="KAJ2989288.1"/>
    <property type="molecule type" value="Genomic_DNA"/>
</dbReference>
<comment type="caution">
    <text evidence="1">The sequence shown here is derived from an EMBL/GenBank/DDBJ whole genome shotgun (WGS) entry which is preliminary data.</text>
</comment>
<evidence type="ECO:0000313" key="1">
    <source>
        <dbReference type="EMBL" id="KAJ2989288.1"/>
    </source>
</evidence>
<protein>
    <submittedName>
        <fullName evidence="1">Uncharacterized protein</fullName>
    </submittedName>
</protein>
<reference evidence="1" key="1">
    <citation type="submission" date="2022-10" db="EMBL/GenBank/DDBJ databases">
        <title>Genome Sequence of Xylaria curta.</title>
        <authorList>
            <person name="Buettner E."/>
        </authorList>
    </citation>
    <scope>NUCLEOTIDE SEQUENCE</scope>
    <source>
        <strain evidence="1">Babe10</strain>
    </source>
</reference>
<proteinExistence type="predicted"/>
<dbReference type="Proteomes" id="UP001143856">
    <property type="component" value="Unassembled WGS sequence"/>
</dbReference>
<gene>
    <name evidence="1" type="ORF">NUW58_g3550</name>
</gene>